<keyword evidence="1" id="KW-1133">Transmembrane helix</keyword>
<accession>A0A150IIJ7</accession>
<dbReference type="EMBL" id="LNGC01000254">
    <property type="protein sequence ID" value="KYC44850.1"/>
    <property type="molecule type" value="Genomic_DNA"/>
</dbReference>
<proteinExistence type="predicted"/>
<keyword evidence="1" id="KW-0812">Transmembrane</keyword>
<protein>
    <submittedName>
        <fullName evidence="2">Uncharacterized protein</fullName>
    </submittedName>
</protein>
<keyword evidence="1" id="KW-0472">Membrane</keyword>
<gene>
    <name evidence="2" type="ORF">AMQ22_02264</name>
</gene>
<comment type="caution">
    <text evidence="2">The sequence shown here is derived from an EMBL/GenBank/DDBJ whole genome shotgun (WGS) entry which is preliminary data.</text>
</comment>
<evidence type="ECO:0000313" key="3">
    <source>
        <dbReference type="Proteomes" id="UP000075398"/>
    </source>
</evidence>
<evidence type="ECO:0000313" key="2">
    <source>
        <dbReference type="EMBL" id="KYC44850.1"/>
    </source>
</evidence>
<dbReference type="Proteomes" id="UP000075398">
    <property type="component" value="Unassembled WGS sequence"/>
</dbReference>
<feature type="transmembrane region" description="Helical" evidence="1">
    <location>
        <begin position="41"/>
        <end position="58"/>
    </location>
</feature>
<evidence type="ECO:0000256" key="1">
    <source>
        <dbReference type="SAM" id="Phobius"/>
    </source>
</evidence>
<reference evidence="2 3" key="1">
    <citation type="journal article" date="2016" name="ISME J.">
        <title>Chasing the elusive Euryarchaeota class WSA2: genomes reveal a uniquely fastidious methyl-reducing methanogen.</title>
        <authorList>
            <person name="Nobu M.K."/>
            <person name="Narihiro T."/>
            <person name="Kuroda K."/>
            <person name="Mei R."/>
            <person name="Liu W.T."/>
        </authorList>
    </citation>
    <scope>NUCLEOTIDE SEQUENCE [LARGE SCALE GENOMIC DNA]</scope>
    <source>
        <strain evidence="2">U1lsi0528_Bin055</strain>
    </source>
</reference>
<sequence>MGILIALGAGIAGGMIGNNFFNNATKPQGQQQNNLFDFSNIWMWVAIGLGVFVIMGILKKKKD</sequence>
<name>A0A150IIJ7_9EURY</name>
<dbReference type="AlphaFoldDB" id="A0A150IIJ7"/>
<organism evidence="2 3">
    <name type="scientific">Candidatus Methanofastidiosum methylothiophilum</name>
    <dbReference type="NCBI Taxonomy" id="1705564"/>
    <lineage>
        <taxon>Archaea</taxon>
        <taxon>Methanobacteriati</taxon>
        <taxon>Methanobacteriota</taxon>
        <taxon>Stenosarchaea group</taxon>
        <taxon>Candidatus Methanofastidiosia</taxon>
        <taxon>Candidatus Methanofastidiosales</taxon>
        <taxon>Candidatus Methanofastidiosaceae</taxon>
        <taxon>Candidatus Methanofastidiosum</taxon>
    </lineage>
</organism>